<dbReference type="EMBL" id="CADCVI010000230">
    <property type="protein sequence ID" value="CAA9491281.1"/>
    <property type="molecule type" value="Genomic_DNA"/>
</dbReference>
<dbReference type="InterPro" id="IPR013216">
    <property type="entry name" value="Methyltransf_11"/>
</dbReference>
<protein>
    <recommendedName>
        <fullName evidence="2">Methyltransferase type 11 domain-containing protein</fullName>
    </recommendedName>
</protein>
<evidence type="ECO:0000259" key="2">
    <source>
        <dbReference type="Pfam" id="PF08241"/>
    </source>
</evidence>
<dbReference type="InterPro" id="IPR050447">
    <property type="entry name" value="Erg6_SMT_methyltransf"/>
</dbReference>
<reference evidence="3" key="1">
    <citation type="submission" date="2020-02" db="EMBL/GenBank/DDBJ databases">
        <authorList>
            <person name="Meier V. D."/>
        </authorList>
    </citation>
    <scope>NUCLEOTIDE SEQUENCE</scope>
    <source>
        <strain evidence="3">AVDCRST_MAG25</strain>
    </source>
</reference>
<evidence type="ECO:0000256" key="1">
    <source>
        <dbReference type="ARBA" id="ARBA00022679"/>
    </source>
</evidence>
<dbReference type="PANTHER" id="PTHR44068">
    <property type="entry name" value="ZGC:194242"/>
    <property type="match status" value="1"/>
</dbReference>
<name>A0A6J4SDG7_9ACTN</name>
<accession>A0A6J4SDG7</accession>
<sequence>MDAQPLGVELAAIKERQRTAWASGDYAAFGAPLLVMGELLCEAADLRPGWRVLDVATGSGNTALAAARRSCAVTGVDYIPALLERGRERAAAERLEVRFREGDAEELPFPDASFDAVLSTVGVMFAPDQERAASELLRVCATGGRIGLANWTPEGFASELSGLFGRYADLPQGFQPPALWGTEERLHQLLGDGVASFEVSRRNFVFRYRSVGHYIDVLRNDLGPTRQTFEKIGGAERKKLEGEIANLVSRFNRSEDETMVVPSEYLEVVAVRR</sequence>
<proteinExistence type="predicted"/>
<evidence type="ECO:0000313" key="3">
    <source>
        <dbReference type="EMBL" id="CAA9491281.1"/>
    </source>
</evidence>
<organism evidence="3">
    <name type="scientific">uncultured Rubrobacteraceae bacterium</name>
    <dbReference type="NCBI Taxonomy" id="349277"/>
    <lineage>
        <taxon>Bacteria</taxon>
        <taxon>Bacillati</taxon>
        <taxon>Actinomycetota</taxon>
        <taxon>Rubrobacteria</taxon>
        <taxon>Rubrobacterales</taxon>
        <taxon>Rubrobacteraceae</taxon>
        <taxon>environmental samples</taxon>
    </lineage>
</organism>
<dbReference type="GO" id="GO:0008757">
    <property type="term" value="F:S-adenosylmethionine-dependent methyltransferase activity"/>
    <property type="evidence" value="ECO:0007669"/>
    <property type="project" value="InterPro"/>
</dbReference>
<dbReference type="Gene3D" id="3.40.50.150">
    <property type="entry name" value="Vaccinia Virus protein VP39"/>
    <property type="match status" value="1"/>
</dbReference>
<gene>
    <name evidence="3" type="ORF">AVDCRST_MAG25-3374</name>
</gene>
<dbReference type="CDD" id="cd02440">
    <property type="entry name" value="AdoMet_MTases"/>
    <property type="match status" value="1"/>
</dbReference>
<dbReference type="Pfam" id="PF08241">
    <property type="entry name" value="Methyltransf_11"/>
    <property type="match status" value="1"/>
</dbReference>
<feature type="domain" description="Methyltransferase type 11" evidence="2">
    <location>
        <begin position="53"/>
        <end position="146"/>
    </location>
</feature>
<dbReference type="SUPFAM" id="SSF53335">
    <property type="entry name" value="S-adenosyl-L-methionine-dependent methyltransferases"/>
    <property type="match status" value="1"/>
</dbReference>
<dbReference type="AlphaFoldDB" id="A0A6J4SDG7"/>
<dbReference type="PANTHER" id="PTHR44068:SF11">
    <property type="entry name" value="GERANYL DIPHOSPHATE 2-C-METHYLTRANSFERASE"/>
    <property type="match status" value="1"/>
</dbReference>
<dbReference type="InterPro" id="IPR029063">
    <property type="entry name" value="SAM-dependent_MTases_sf"/>
</dbReference>
<keyword evidence="1" id="KW-0808">Transferase</keyword>